<evidence type="ECO:0000256" key="4">
    <source>
        <dbReference type="ARBA" id="ARBA00022989"/>
    </source>
</evidence>
<proteinExistence type="inferred from homology"/>
<dbReference type="Gramene" id="ERN16233">
    <property type="protein sequence ID" value="ERN16233"/>
    <property type="gene ID" value="AMTR_s00063p00093210"/>
</dbReference>
<evidence type="ECO:0008006" key="9">
    <source>
        <dbReference type="Google" id="ProtNLM"/>
    </source>
</evidence>
<feature type="transmembrane region" description="Helical" evidence="6">
    <location>
        <begin position="12"/>
        <end position="32"/>
    </location>
</feature>
<reference evidence="8" key="1">
    <citation type="journal article" date="2013" name="Science">
        <title>The Amborella genome and the evolution of flowering plants.</title>
        <authorList>
            <consortium name="Amborella Genome Project"/>
        </authorList>
    </citation>
    <scope>NUCLEOTIDE SEQUENCE [LARGE SCALE GENOMIC DNA]</scope>
</reference>
<dbReference type="eggNOG" id="KOG4096">
    <property type="taxonomic scope" value="Eukaryota"/>
</dbReference>
<dbReference type="SMART" id="SM01378">
    <property type="entry name" value="Romo1"/>
    <property type="match status" value="1"/>
</dbReference>
<evidence type="ECO:0000256" key="3">
    <source>
        <dbReference type="ARBA" id="ARBA00022692"/>
    </source>
</evidence>
<dbReference type="PANTHER" id="PTHR28525:SF1">
    <property type="entry name" value="REACTIVE OXYGEN SPECIES MODULATOR 1"/>
    <property type="match status" value="1"/>
</dbReference>
<keyword evidence="4 6" id="KW-1133">Transmembrane helix</keyword>
<organism evidence="7 8">
    <name type="scientific">Amborella trichopoda</name>
    <dbReference type="NCBI Taxonomy" id="13333"/>
    <lineage>
        <taxon>Eukaryota</taxon>
        <taxon>Viridiplantae</taxon>
        <taxon>Streptophyta</taxon>
        <taxon>Embryophyta</taxon>
        <taxon>Tracheophyta</taxon>
        <taxon>Spermatophyta</taxon>
        <taxon>Magnoliopsida</taxon>
        <taxon>Amborellales</taxon>
        <taxon>Amborellaceae</taxon>
        <taxon>Amborella</taxon>
    </lineage>
</organism>
<evidence type="ECO:0000256" key="6">
    <source>
        <dbReference type="SAM" id="Phobius"/>
    </source>
</evidence>
<comment type="similarity">
    <text evidence="2">Belongs to the MGR2 family.</text>
</comment>
<accession>U5D794</accession>
<keyword evidence="3 6" id="KW-0812">Transmembrane</keyword>
<protein>
    <recommendedName>
        <fullName evidence="9">Reactive oxygen species modulator 1</fullName>
    </recommendedName>
</protein>
<dbReference type="OrthoDB" id="2014662at2759"/>
<evidence type="ECO:0000313" key="7">
    <source>
        <dbReference type="EMBL" id="ERN16233.1"/>
    </source>
</evidence>
<evidence type="ECO:0000313" key="8">
    <source>
        <dbReference type="Proteomes" id="UP000017836"/>
    </source>
</evidence>
<dbReference type="GO" id="GO:0005744">
    <property type="term" value="C:TIM23 mitochondrial import inner membrane translocase complex"/>
    <property type="evidence" value="ECO:0000318"/>
    <property type="project" value="GO_Central"/>
</dbReference>
<keyword evidence="5 6" id="KW-0472">Membrane</keyword>
<feature type="transmembrane region" description="Helical" evidence="6">
    <location>
        <begin position="52"/>
        <end position="71"/>
    </location>
</feature>
<sequence length="75" mass="7540">MARDNSCVSRVAAGAAMGGAIGGAFGAVFGTIDAIRYKVPGLLKIRHIGQNTVGGAAIFSVFLAAGSLIHCGRSY</sequence>
<dbReference type="EMBL" id="KI392467">
    <property type="protein sequence ID" value="ERN16233.1"/>
    <property type="molecule type" value="Genomic_DNA"/>
</dbReference>
<dbReference type="HOGENOM" id="CLU_142435_2_0_1"/>
<dbReference type="KEGG" id="atr:18444533"/>
<dbReference type="STRING" id="13333.U5D794"/>
<dbReference type="Pfam" id="PF10247">
    <property type="entry name" value="Romo1"/>
    <property type="match status" value="1"/>
</dbReference>
<evidence type="ECO:0000256" key="2">
    <source>
        <dbReference type="ARBA" id="ARBA00007839"/>
    </source>
</evidence>
<dbReference type="PANTHER" id="PTHR28525">
    <property type="entry name" value="REACTIVE OXYGEN SPECIES MODULATOR 1"/>
    <property type="match status" value="1"/>
</dbReference>
<dbReference type="InterPro" id="IPR018450">
    <property type="entry name" value="Romo1/Mgr2"/>
</dbReference>
<evidence type="ECO:0000256" key="1">
    <source>
        <dbReference type="ARBA" id="ARBA00004370"/>
    </source>
</evidence>
<name>U5D794_AMBTC</name>
<keyword evidence="8" id="KW-1185">Reference proteome</keyword>
<comment type="subcellular location">
    <subcellularLocation>
        <location evidence="1">Membrane</location>
    </subcellularLocation>
</comment>
<dbReference type="AlphaFoldDB" id="U5D794"/>
<dbReference type="GO" id="GO:0045039">
    <property type="term" value="P:protein insertion into mitochondrial inner membrane"/>
    <property type="evidence" value="ECO:0000318"/>
    <property type="project" value="GO_Central"/>
</dbReference>
<dbReference type="Proteomes" id="UP000017836">
    <property type="component" value="Unassembled WGS sequence"/>
</dbReference>
<evidence type="ECO:0000256" key="5">
    <source>
        <dbReference type="ARBA" id="ARBA00023136"/>
    </source>
</evidence>
<gene>
    <name evidence="7" type="ORF">AMTR_s00063p00093210</name>
</gene>
<dbReference type="GO" id="GO:0030150">
    <property type="term" value="P:protein import into mitochondrial matrix"/>
    <property type="evidence" value="ECO:0000318"/>
    <property type="project" value="GO_Central"/>
</dbReference>
<dbReference type="OMA" id="MANECLV"/>